<dbReference type="SUPFAM" id="SSF48179">
    <property type="entry name" value="6-phosphogluconate dehydrogenase C-terminal domain-like"/>
    <property type="match status" value="1"/>
</dbReference>
<dbReference type="AlphaFoldDB" id="E4ZUZ6"/>
<dbReference type="GeneID" id="13287749"/>
<dbReference type="OMA" id="NTSKRLW"/>
<proteinExistence type="inferred from homology"/>
<dbReference type="Pfam" id="PF02558">
    <property type="entry name" value="ApbA"/>
    <property type="match status" value="1"/>
</dbReference>
<accession>E4ZUZ6</accession>
<evidence type="ECO:0000259" key="5">
    <source>
        <dbReference type="Pfam" id="PF02558"/>
    </source>
</evidence>
<dbReference type="InParanoid" id="E4ZUZ6"/>
<dbReference type="VEuPathDB" id="FungiDB:LEMA_P113480.1"/>
<evidence type="ECO:0000313" key="7">
    <source>
        <dbReference type="EMBL" id="CBX94933.1"/>
    </source>
</evidence>
<organism evidence="8">
    <name type="scientific">Leptosphaeria maculans (strain JN3 / isolate v23.1.3 / race Av1-4-5-6-7-8)</name>
    <name type="common">Blackleg fungus</name>
    <name type="synonym">Phoma lingam</name>
    <dbReference type="NCBI Taxonomy" id="985895"/>
    <lineage>
        <taxon>Eukaryota</taxon>
        <taxon>Fungi</taxon>
        <taxon>Dikarya</taxon>
        <taxon>Ascomycota</taxon>
        <taxon>Pezizomycotina</taxon>
        <taxon>Dothideomycetes</taxon>
        <taxon>Pleosporomycetidae</taxon>
        <taxon>Pleosporales</taxon>
        <taxon>Pleosporineae</taxon>
        <taxon>Leptosphaeriaceae</taxon>
        <taxon>Plenodomus</taxon>
        <taxon>Plenodomus lingam/Leptosphaeria maculans species complex</taxon>
    </lineage>
</organism>
<dbReference type="Gene3D" id="3.40.50.720">
    <property type="entry name" value="NAD(P)-binding Rossmann-like Domain"/>
    <property type="match status" value="1"/>
</dbReference>
<protein>
    <recommendedName>
        <fullName evidence="9">2-dehydropantoate 2-reductase</fullName>
    </recommendedName>
</protein>
<feature type="compositionally biased region" description="Acidic residues" evidence="4">
    <location>
        <begin position="9"/>
        <end position="21"/>
    </location>
</feature>
<dbReference type="GO" id="GO:0050661">
    <property type="term" value="F:NADP binding"/>
    <property type="evidence" value="ECO:0007669"/>
    <property type="project" value="TreeGrafter"/>
</dbReference>
<evidence type="ECO:0000256" key="4">
    <source>
        <dbReference type="SAM" id="MobiDB-lite"/>
    </source>
</evidence>
<dbReference type="InterPro" id="IPR013332">
    <property type="entry name" value="KPR_N"/>
</dbReference>
<evidence type="ECO:0000313" key="8">
    <source>
        <dbReference type="Proteomes" id="UP000002668"/>
    </source>
</evidence>
<comment type="similarity">
    <text evidence="1">Belongs to the ketopantoate reductase family.</text>
</comment>
<dbReference type="PANTHER" id="PTHR43765">
    <property type="entry name" value="2-DEHYDROPANTOATE 2-REDUCTASE-RELATED"/>
    <property type="match status" value="1"/>
</dbReference>
<dbReference type="eggNOG" id="ENOG502QPT5">
    <property type="taxonomic scope" value="Eukaryota"/>
</dbReference>
<dbReference type="InterPro" id="IPR036291">
    <property type="entry name" value="NAD(P)-bd_dom_sf"/>
</dbReference>
<dbReference type="HOGENOM" id="CLU_031468_10_3_1"/>
<dbReference type="Pfam" id="PF08546">
    <property type="entry name" value="ApbA_C"/>
    <property type="match status" value="1"/>
</dbReference>
<evidence type="ECO:0008006" key="9">
    <source>
        <dbReference type="Google" id="ProtNLM"/>
    </source>
</evidence>
<dbReference type="GO" id="GO:0008677">
    <property type="term" value="F:2-dehydropantoate 2-reductase activity"/>
    <property type="evidence" value="ECO:0007669"/>
    <property type="project" value="TreeGrafter"/>
</dbReference>
<evidence type="ECO:0000256" key="3">
    <source>
        <dbReference type="ARBA" id="ARBA00023002"/>
    </source>
</evidence>
<feature type="region of interest" description="Disordered" evidence="4">
    <location>
        <begin position="123"/>
        <end position="151"/>
    </location>
</feature>
<evidence type="ECO:0000259" key="6">
    <source>
        <dbReference type="Pfam" id="PF08546"/>
    </source>
</evidence>
<feature type="domain" description="Ketopantoate reductase C-terminal" evidence="6">
    <location>
        <begin position="317"/>
        <end position="449"/>
    </location>
</feature>
<keyword evidence="3" id="KW-0560">Oxidoreductase</keyword>
<dbReference type="InterPro" id="IPR013752">
    <property type="entry name" value="KPA_reductase"/>
</dbReference>
<keyword evidence="8" id="KW-1185">Reference proteome</keyword>
<dbReference type="OrthoDB" id="73846at2759"/>
<dbReference type="InterPro" id="IPR013328">
    <property type="entry name" value="6PGD_dom2"/>
</dbReference>
<dbReference type="InterPro" id="IPR008927">
    <property type="entry name" value="6-PGluconate_DH-like_C_sf"/>
</dbReference>
<feature type="region of interest" description="Disordered" evidence="4">
    <location>
        <begin position="1"/>
        <end position="30"/>
    </location>
</feature>
<evidence type="ECO:0000256" key="1">
    <source>
        <dbReference type="ARBA" id="ARBA00007870"/>
    </source>
</evidence>
<dbReference type="PANTHER" id="PTHR43765:SF2">
    <property type="entry name" value="2-DEHYDROPANTOATE 2-REDUCTASE"/>
    <property type="match status" value="1"/>
</dbReference>
<dbReference type="EMBL" id="FP929126">
    <property type="protein sequence ID" value="CBX94933.1"/>
    <property type="molecule type" value="Genomic_DNA"/>
</dbReference>
<dbReference type="STRING" id="985895.E4ZUZ6"/>
<reference evidence="8" key="1">
    <citation type="journal article" date="2011" name="Nat. Commun.">
        <title>Effector diversification within compartments of the Leptosphaeria maculans genome affected by Repeat-Induced Point mutations.</title>
        <authorList>
            <person name="Rouxel T."/>
            <person name="Grandaubert J."/>
            <person name="Hane J.K."/>
            <person name="Hoede C."/>
            <person name="van de Wouw A.P."/>
            <person name="Couloux A."/>
            <person name="Dominguez V."/>
            <person name="Anthouard V."/>
            <person name="Bally P."/>
            <person name="Bourras S."/>
            <person name="Cozijnsen A.J."/>
            <person name="Ciuffetti L.M."/>
            <person name="Degrave A."/>
            <person name="Dilmaghani A."/>
            <person name="Duret L."/>
            <person name="Fudal I."/>
            <person name="Goodwin S.B."/>
            <person name="Gout L."/>
            <person name="Glaser N."/>
            <person name="Linglin J."/>
            <person name="Kema G.H.J."/>
            <person name="Lapalu N."/>
            <person name="Lawrence C.B."/>
            <person name="May K."/>
            <person name="Meyer M."/>
            <person name="Ollivier B."/>
            <person name="Poulain J."/>
            <person name="Schoch C.L."/>
            <person name="Simon A."/>
            <person name="Spatafora J.W."/>
            <person name="Stachowiak A."/>
            <person name="Turgeon B.G."/>
            <person name="Tyler B.M."/>
            <person name="Vincent D."/>
            <person name="Weissenbach J."/>
            <person name="Amselem J."/>
            <person name="Quesneville H."/>
            <person name="Oliver R.P."/>
            <person name="Wincker P."/>
            <person name="Balesdent M.-H."/>
            <person name="Howlett B.J."/>
        </authorList>
    </citation>
    <scope>NUCLEOTIDE SEQUENCE [LARGE SCALE GENOMIC DNA]</scope>
    <source>
        <strain evidence="8">JN3 / isolate v23.1.3 / race Av1-4-5-6-7-8</strain>
    </source>
</reference>
<evidence type="ECO:0000256" key="2">
    <source>
        <dbReference type="ARBA" id="ARBA00022857"/>
    </source>
</evidence>
<feature type="compositionally biased region" description="Pro residues" evidence="4">
    <location>
        <begin position="271"/>
        <end position="285"/>
    </location>
</feature>
<sequence length="484" mass="54095">MSWKNEAVQTEEEARDSEDASGESIASKSSRNAADFYRTSPVADPRIHILGVEGVGRFIAHALRNIPNAPPVTLLFTRYDKLEDWSQSSQRLTLVTEGDAEICDGYDAELSIPRIRYHGKEVGLNTGDAPDNVTSTEESHESQPQILPGESSEPISSLIICSRAYQVLQRLSAVKHRLHKDSVICFFYNGMGVVEEVNREIFPDPATRPHYMLGVNSHVIKSTSSDPFTATHASFGTMSLGILPNERNRNPDSPYLPRAKFTATSNKPIEPKPPSDINPAYPPPSSTNFTWTRTERYLLRTLLRTPTLSAAAFSPPDLLQMQLDKLAIDCIIHPLTTMLDARNGTLLNNYALTRTMRLLLSEISLVIRSLPELQYIPNVAQRFDPGRLETMVVGVANKTRHHVSPMLTDVRTGWQTEVEYMNGWIVNRGEELGIRCLMNYMMVQMVKGKRMVVQREIGEEVLFLGGGGEVFVRKDEVAGGKKKE</sequence>
<dbReference type="Proteomes" id="UP000002668">
    <property type="component" value="Genome"/>
</dbReference>
<feature type="domain" description="Ketopantoate reductase N-terminal" evidence="5">
    <location>
        <begin position="47"/>
        <end position="244"/>
    </location>
</feature>
<dbReference type="GO" id="GO:0005739">
    <property type="term" value="C:mitochondrion"/>
    <property type="evidence" value="ECO:0007669"/>
    <property type="project" value="TreeGrafter"/>
</dbReference>
<dbReference type="InterPro" id="IPR050838">
    <property type="entry name" value="Ketopantoate_reductase"/>
</dbReference>
<dbReference type="FunCoup" id="E4ZUZ6">
    <property type="interactions" value="108"/>
</dbReference>
<feature type="region of interest" description="Disordered" evidence="4">
    <location>
        <begin position="263"/>
        <end position="285"/>
    </location>
</feature>
<dbReference type="Gene3D" id="1.10.1040.10">
    <property type="entry name" value="N-(1-d-carboxylethyl)-l-norvaline Dehydrogenase, domain 2"/>
    <property type="match status" value="1"/>
</dbReference>
<dbReference type="SUPFAM" id="SSF51735">
    <property type="entry name" value="NAD(P)-binding Rossmann-fold domains"/>
    <property type="match status" value="1"/>
</dbReference>
<name>E4ZUZ6_LEPMJ</name>
<keyword evidence="2" id="KW-0521">NADP</keyword>
<gene>
    <name evidence="7" type="ORF">LEMA_P113480.1</name>
</gene>